<sequence length="200" mass="22158">MSAGYAYCLTAVDRFTCWPGIVPIPDSTADTMAHALLSGWIPLIGCQQTITIDQGRQLGSQLFHSLANPCGTELSRITAHHTSANGLEGHFHRTLKAWTEALPLVLLGVRIAFKDDLQASVTELVYGEPLRIPAELLTTTADPVDQAHFITQLRQHMDRLRPVLSARHASPTTFVHSDHENCTNVFLHQDTTRRSLEPPY</sequence>
<evidence type="ECO:0000259" key="1">
    <source>
        <dbReference type="PROSITE" id="PS50994"/>
    </source>
</evidence>
<evidence type="ECO:0000313" key="2">
    <source>
        <dbReference type="EMBL" id="PNF40451.1"/>
    </source>
</evidence>
<gene>
    <name evidence="2" type="ORF">B7P43_G15553</name>
</gene>
<dbReference type="GO" id="GO:0003676">
    <property type="term" value="F:nucleic acid binding"/>
    <property type="evidence" value="ECO:0007669"/>
    <property type="project" value="InterPro"/>
</dbReference>
<reference evidence="2 3" key="1">
    <citation type="submission" date="2017-12" db="EMBL/GenBank/DDBJ databases">
        <title>Hemimetabolous genomes reveal molecular basis of termite eusociality.</title>
        <authorList>
            <person name="Harrison M.C."/>
            <person name="Jongepier E."/>
            <person name="Robertson H.M."/>
            <person name="Arning N."/>
            <person name="Bitard-Feildel T."/>
            <person name="Chao H."/>
            <person name="Childers C.P."/>
            <person name="Dinh H."/>
            <person name="Doddapaneni H."/>
            <person name="Dugan S."/>
            <person name="Gowin J."/>
            <person name="Greiner C."/>
            <person name="Han Y."/>
            <person name="Hu H."/>
            <person name="Hughes D.S.T."/>
            <person name="Huylmans A.-K."/>
            <person name="Kemena C."/>
            <person name="Kremer L.P.M."/>
            <person name="Lee S.L."/>
            <person name="Lopez-Ezquerra A."/>
            <person name="Mallet L."/>
            <person name="Monroy-Kuhn J.M."/>
            <person name="Moser A."/>
            <person name="Murali S.C."/>
            <person name="Muzny D.M."/>
            <person name="Otani S."/>
            <person name="Piulachs M.-D."/>
            <person name="Poelchau M."/>
            <person name="Qu J."/>
            <person name="Schaub F."/>
            <person name="Wada-Katsumata A."/>
            <person name="Worley K.C."/>
            <person name="Xie Q."/>
            <person name="Ylla G."/>
            <person name="Poulsen M."/>
            <person name="Gibbs R.A."/>
            <person name="Schal C."/>
            <person name="Richards S."/>
            <person name="Belles X."/>
            <person name="Korb J."/>
            <person name="Bornberg-Bauer E."/>
        </authorList>
    </citation>
    <scope>NUCLEOTIDE SEQUENCE [LARGE SCALE GENOMIC DNA]</scope>
    <source>
        <tissue evidence="2">Whole body</tissue>
    </source>
</reference>
<feature type="domain" description="Integrase catalytic" evidence="1">
    <location>
        <begin position="1"/>
        <end position="141"/>
    </location>
</feature>
<dbReference type="AlphaFoldDB" id="A0A2J7RHZ1"/>
<accession>A0A2J7RHZ1</accession>
<dbReference type="InterPro" id="IPR012337">
    <property type="entry name" value="RNaseH-like_sf"/>
</dbReference>
<dbReference type="InterPro" id="IPR036397">
    <property type="entry name" value="RNaseH_sf"/>
</dbReference>
<dbReference type="InterPro" id="IPR001584">
    <property type="entry name" value="Integrase_cat-core"/>
</dbReference>
<protein>
    <recommendedName>
        <fullName evidence="1">Integrase catalytic domain-containing protein</fullName>
    </recommendedName>
</protein>
<keyword evidence="3" id="KW-1185">Reference proteome</keyword>
<dbReference type="STRING" id="105785.A0A2J7RHZ1"/>
<organism evidence="2 3">
    <name type="scientific">Cryptotermes secundus</name>
    <dbReference type="NCBI Taxonomy" id="105785"/>
    <lineage>
        <taxon>Eukaryota</taxon>
        <taxon>Metazoa</taxon>
        <taxon>Ecdysozoa</taxon>
        <taxon>Arthropoda</taxon>
        <taxon>Hexapoda</taxon>
        <taxon>Insecta</taxon>
        <taxon>Pterygota</taxon>
        <taxon>Neoptera</taxon>
        <taxon>Polyneoptera</taxon>
        <taxon>Dictyoptera</taxon>
        <taxon>Blattodea</taxon>
        <taxon>Blattoidea</taxon>
        <taxon>Termitoidae</taxon>
        <taxon>Kalotermitidae</taxon>
        <taxon>Cryptotermitinae</taxon>
        <taxon>Cryptotermes</taxon>
    </lineage>
</organism>
<dbReference type="PROSITE" id="PS50994">
    <property type="entry name" value="INTEGRASE"/>
    <property type="match status" value="1"/>
</dbReference>
<dbReference type="SUPFAM" id="SSF53098">
    <property type="entry name" value="Ribonuclease H-like"/>
    <property type="match status" value="1"/>
</dbReference>
<dbReference type="Gene3D" id="3.30.420.10">
    <property type="entry name" value="Ribonuclease H-like superfamily/Ribonuclease H"/>
    <property type="match status" value="1"/>
</dbReference>
<dbReference type="GO" id="GO:0015074">
    <property type="term" value="P:DNA integration"/>
    <property type="evidence" value="ECO:0007669"/>
    <property type="project" value="InterPro"/>
</dbReference>
<comment type="caution">
    <text evidence="2">The sequence shown here is derived from an EMBL/GenBank/DDBJ whole genome shotgun (WGS) entry which is preliminary data.</text>
</comment>
<dbReference type="Proteomes" id="UP000235965">
    <property type="component" value="Unassembled WGS sequence"/>
</dbReference>
<dbReference type="OrthoDB" id="422540at2759"/>
<proteinExistence type="predicted"/>
<dbReference type="EMBL" id="NEVH01003508">
    <property type="protein sequence ID" value="PNF40451.1"/>
    <property type="molecule type" value="Genomic_DNA"/>
</dbReference>
<evidence type="ECO:0000313" key="3">
    <source>
        <dbReference type="Proteomes" id="UP000235965"/>
    </source>
</evidence>
<name>A0A2J7RHZ1_9NEOP</name>
<dbReference type="PANTHER" id="PTHR38681:SF1">
    <property type="entry name" value="RETROVIRUS-RELATED POL POLYPROTEIN FROM TRANSPOSON 412-LIKE PROTEIN"/>
    <property type="match status" value="1"/>
</dbReference>
<dbReference type="InParanoid" id="A0A2J7RHZ1"/>
<dbReference type="PANTHER" id="PTHR38681">
    <property type="entry name" value="RETROVIRUS-RELATED POL POLYPROTEIN FROM TRANSPOSON 412-LIKE PROTEIN-RELATED"/>
    <property type="match status" value="1"/>
</dbReference>